<keyword evidence="2" id="KW-0472">Membrane</keyword>
<name>A0AAD8LP30_BABGI</name>
<dbReference type="EMBL" id="JAVEPI010000003">
    <property type="protein sequence ID" value="KAK1443033.1"/>
    <property type="molecule type" value="Genomic_DNA"/>
</dbReference>
<feature type="compositionally biased region" description="Polar residues" evidence="1">
    <location>
        <begin position="15"/>
        <end position="33"/>
    </location>
</feature>
<feature type="compositionally biased region" description="Basic and acidic residues" evidence="1">
    <location>
        <begin position="34"/>
        <end position="48"/>
    </location>
</feature>
<organism evidence="3 4">
    <name type="scientific">Babesia gibsoni</name>
    <dbReference type="NCBI Taxonomy" id="33632"/>
    <lineage>
        <taxon>Eukaryota</taxon>
        <taxon>Sar</taxon>
        <taxon>Alveolata</taxon>
        <taxon>Apicomplexa</taxon>
        <taxon>Aconoidasida</taxon>
        <taxon>Piroplasmida</taxon>
        <taxon>Babesiidae</taxon>
        <taxon>Babesia</taxon>
    </lineage>
</organism>
<comment type="caution">
    <text evidence="3">The sequence shown here is derived from an EMBL/GenBank/DDBJ whole genome shotgun (WGS) entry which is preliminary data.</text>
</comment>
<keyword evidence="2" id="KW-1133">Transmembrane helix</keyword>
<evidence type="ECO:0000256" key="1">
    <source>
        <dbReference type="SAM" id="MobiDB-lite"/>
    </source>
</evidence>
<keyword evidence="4" id="KW-1185">Reference proteome</keyword>
<dbReference type="Proteomes" id="UP001230268">
    <property type="component" value="Unassembled WGS sequence"/>
</dbReference>
<proteinExistence type="predicted"/>
<accession>A0AAD8LP30</accession>
<feature type="transmembrane region" description="Helical" evidence="2">
    <location>
        <begin position="205"/>
        <end position="230"/>
    </location>
</feature>
<keyword evidence="2" id="KW-0812">Transmembrane</keyword>
<gene>
    <name evidence="3" type="ORF">BgAZ_305510</name>
</gene>
<protein>
    <submittedName>
        <fullName evidence="3">Uncharacterized protein</fullName>
    </submittedName>
</protein>
<feature type="region of interest" description="Disordered" evidence="1">
    <location>
        <begin position="1"/>
        <end position="48"/>
    </location>
</feature>
<evidence type="ECO:0000256" key="2">
    <source>
        <dbReference type="SAM" id="Phobius"/>
    </source>
</evidence>
<evidence type="ECO:0000313" key="3">
    <source>
        <dbReference type="EMBL" id="KAK1443033.1"/>
    </source>
</evidence>
<reference evidence="3" key="1">
    <citation type="submission" date="2023-08" db="EMBL/GenBank/DDBJ databases">
        <title>Draft sequence of the Babesia gibsoni genome.</title>
        <authorList>
            <person name="Yamagishi J.Y."/>
            <person name="Xuan X.X."/>
        </authorList>
    </citation>
    <scope>NUCLEOTIDE SEQUENCE</scope>
    <source>
        <strain evidence="3">Azabu</strain>
    </source>
</reference>
<sequence>MTDKDVSENVGSHLRSLSRNADNATDGTSSVRSLSHERGASPSFRDRFVDLQKELQEQPANDEDEHTQYIRALESCLMDPVERPDPPNEPTECNNQGNITFPVSTSESMHSILLGTHGKNARLRVALHKLRDGTVGQHRLIRLHHTTTGVQLEYSDSVEHIELDYLPISQGSLLNSPFVETYAGKQRMAHHRNRQVGNRTDVLSAAKFCLSCVVLIMGSLSLSAAAFCYLK</sequence>
<dbReference type="AlphaFoldDB" id="A0AAD8LP30"/>
<evidence type="ECO:0000313" key="4">
    <source>
        <dbReference type="Proteomes" id="UP001230268"/>
    </source>
</evidence>